<protein>
    <submittedName>
        <fullName evidence="2">General stress protein</fullName>
    </submittedName>
</protein>
<dbReference type="PANTHER" id="PTHR36569:SF5">
    <property type="entry name" value="CONIDIATION-SPECIFIC PROTEIN 10 (EUROFUNG)"/>
    <property type="match status" value="1"/>
</dbReference>
<dbReference type="PANTHER" id="PTHR36569">
    <property type="match status" value="1"/>
</dbReference>
<sequence>MSVREAGRRGGERVKAKYGPEFYEAIGRKGGQSTKKKYGAAFYESIGQKGGQTPKARRDAVETATAARESKPE</sequence>
<feature type="region of interest" description="Disordered" evidence="1">
    <location>
        <begin position="46"/>
        <end position="73"/>
    </location>
</feature>
<evidence type="ECO:0000313" key="2">
    <source>
        <dbReference type="EMBL" id="CBH75623.1"/>
    </source>
</evidence>
<name>E6PGN5_9ZZZZ</name>
<dbReference type="InterPro" id="IPR052590">
    <property type="entry name" value="Stress/Virulence-Domain"/>
</dbReference>
<reference evidence="2" key="1">
    <citation type="submission" date="2009-10" db="EMBL/GenBank/DDBJ databases">
        <title>Diversity of trophic interactions inside an arsenic-rich microbial ecosystem.</title>
        <authorList>
            <person name="Bertin P.N."/>
            <person name="Heinrich-Salmeron A."/>
            <person name="Pelletier E."/>
            <person name="Goulhen-Chollet F."/>
            <person name="Arsene-Ploetze F."/>
            <person name="Gallien S."/>
            <person name="Calteau A."/>
            <person name="Vallenet D."/>
            <person name="Casiot C."/>
            <person name="Chane-Woon-Ming B."/>
            <person name="Giloteaux L."/>
            <person name="Barakat M."/>
            <person name="Bonnefoy V."/>
            <person name="Bruneel O."/>
            <person name="Chandler M."/>
            <person name="Cleiss J."/>
            <person name="Duran R."/>
            <person name="Elbaz-Poulichet F."/>
            <person name="Fonknechten N."/>
            <person name="Lauga B."/>
            <person name="Mornico D."/>
            <person name="Ortet P."/>
            <person name="Schaeffer C."/>
            <person name="Siguier P."/>
            <person name="Alexander Thil Smith A."/>
            <person name="Van Dorsselaer A."/>
            <person name="Weissenbach J."/>
            <person name="Medigue C."/>
            <person name="Le Paslier D."/>
        </authorList>
    </citation>
    <scope>NUCLEOTIDE SEQUENCE</scope>
</reference>
<proteinExistence type="predicted"/>
<gene>
    <name evidence="2" type="ORF">CARN1_2486</name>
</gene>
<dbReference type="EMBL" id="CABL01000014">
    <property type="protein sequence ID" value="CBH75623.1"/>
    <property type="molecule type" value="Genomic_DNA"/>
</dbReference>
<evidence type="ECO:0000256" key="1">
    <source>
        <dbReference type="SAM" id="MobiDB-lite"/>
    </source>
</evidence>
<accession>E6PGN5</accession>
<dbReference type="AlphaFoldDB" id="E6PGN5"/>
<organism evidence="2">
    <name type="scientific">mine drainage metagenome</name>
    <dbReference type="NCBI Taxonomy" id="410659"/>
    <lineage>
        <taxon>unclassified sequences</taxon>
        <taxon>metagenomes</taxon>
        <taxon>ecological metagenomes</taxon>
    </lineage>
</organism>
<comment type="caution">
    <text evidence="2">The sequence shown here is derived from an EMBL/GenBank/DDBJ whole genome shotgun (WGS) entry which is preliminary data.</text>
</comment>
<dbReference type="InterPro" id="IPR019626">
    <property type="entry name" value="Stress-induced_KGG_rpt"/>
</dbReference>
<dbReference type="Pfam" id="PF10685">
    <property type="entry name" value="KGG"/>
    <property type="match status" value="1"/>
</dbReference>